<dbReference type="PROSITE" id="PS00542">
    <property type="entry name" value="COMPLEX1_30K"/>
    <property type="match status" value="1"/>
</dbReference>
<dbReference type="SUPFAM" id="SSF143243">
    <property type="entry name" value="Nqo5-like"/>
    <property type="match status" value="1"/>
</dbReference>
<dbReference type="PANTHER" id="PTHR10884:SF14">
    <property type="entry name" value="NADH DEHYDROGENASE [UBIQUINONE] IRON-SULFUR PROTEIN 3, MITOCHONDRIAL"/>
    <property type="match status" value="1"/>
</dbReference>
<comment type="catalytic activity">
    <reaction evidence="3 5">
        <text>a quinone + NADH + 5 H(+)(in) = a quinol + NAD(+) + 4 H(+)(out)</text>
        <dbReference type="Rhea" id="RHEA:57888"/>
        <dbReference type="ChEBI" id="CHEBI:15378"/>
        <dbReference type="ChEBI" id="CHEBI:24646"/>
        <dbReference type="ChEBI" id="CHEBI:57540"/>
        <dbReference type="ChEBI" id="CHEBI:57945"/>
        <dbReference type="ChEBI" id="CHEBI:132124"/>
    </reaction>
</comment>
<dbReference type="InterPro" id="IPR001268">
    <property type="entry name" value="NADH_UbQ_OxRdtase_30kDa_su"/>
</dbReference>
<proteinExistence type="inferred from homology"/>
<evidence type="ECO:0000256" key="6">
    <source>
        <dbReference type="SAM" id="MobiDB-lite"/>
    </source>
</evidence>
<evidence type="ECO:0000256" key="4">
    <source>
        <dbReference type="RuleBase" id="RU003456"/>
    </source>
</evidence>
<keyword evidence="9" id="KW-1185">Reference proteome</keyword>
<dbReference type="RefSeq" id="WP_199261964.1">
    <property type="nucleotide sequence ID" value="NZ_CP054140.1"/>
</dbReference>
<name>A0A7T5VE75_9BACT</name>
<keyword evidence="3" id="KW-0830">Ubiquinone</keyword>
<dbReference type="Proteomes" id="UP000596092">
    <property type="component" value="Chromosome"/>
</dbReference>
<gene>
    <name evidence="3" type="primary">nuoC</name>
    <name evidence="8" type="ORF">HP555_09740</name>
</gene>
<evidence type="ECO:0000259" key="7">
    <source>
        <dbReference type="Pfam" id="PF00329"/>
    </source>
</evidence>
<dbReference type="NCBIfam" id="TIGR01961">
    <property type="entry name" value="NuoC_fam"/>
    <property type="match status" value="1"/>
</dbReference>
<feature type="region of interest" description="Disordered" evidence="6">
    <location>
        <begin position="175"/>
        <end position="194"/>
    </location>
</feature>
<dbReference type="GO" id="GO:0008137">
    <property type="term" value="F:NADH dehydrogenase (ubiquinone) activity"/>
    <property type="evidence" value="ECO:0007669"/>
    <property type="project" value="InterPro"/>
</dbReference>
<keyword evidence="3 5" id="KW-0874">Quinone</keyword>
<evidence type="ECO:0000313" key="8">
    <source>
        <dbReference type="EMBL" id="QQG66129.1"/>
    </source>
</evidence>
<dbReference type="GO" id="GO:0050136">
    <property type="term" value="F:NADH dehydrogenase (quinone) (non-electrogenic) activity"/>
    <property type="evidence" value="ECO:0007669"/>
    <property type="project" value="UniProtKB-UniRule"/>
</dbReference>
<protein>
    <recommendedName>
        <fullName evidence="3">NADH-quinone oxidoreductase subunit C</fullName>
        <ecNumber evidence="3">7.1.1.-</ecNumber>
    </recommendedName>
    <alternativeName>
        <fullName evidence="3">NADH dehydrogenase I subunit C</fullName>
    </alternativeName>
    <alternativeName>
        <fullName evidence="3">NDH-1 subunit C</fullName>
    </alternativeName>
</protein>
<evidence type="ECO:0000256" key="1">
    <source>
        <dbReference type="ARBA" id="ARBA00007569"/>
    </source>
</evidence>
<dbReference type="EMBL" id="CP054140">
    <property type="protein sequence ID" value="QQG66129.1"/>
    <property type="molecule type" value="Genomic_DNA"/>
</dbReference>
<dbReference type="EC" id="7.1.1.-" evidence="3"/>
<evidence type="ECO:0000256" key="3">
    <source>
        <dbReference type="HAMAP-Rule" id="MF_01357"/>
    </source>
</evidence>
<evidence type="ECO:0000256" key="5">
    <source>
        <dbReference type="RuleBase" id="RU003582"/>
    </source>
</evidence>
<keyword evidence="3" id="KW-0472">Membrane</keyword>
<feature type="domain" description="NADH:ubiquinone oxidoreductase 30kDa subunit" evidence="7">
    <location>
        <begin position="30"/>
        <end position="156"/>
    </location>
</feature>
<evidence type="ECO:0000313" key="9">
    <source>
        <dbReference type="Proteomes" id="UP000596092"/>
    </source>
</evidence>
<dbReference type="GO" id="GO:0005886">
    <property type="term" value="C:plasma membrane"/>
    <property type="evidence" value="ECO:0007669"/>
    <property type="project" value="UniProtKB-SubCell"/>
</dbReference>
<dbReference type="KEGG" id="dog:HP555_09740"/>
<dbReference type="InterPro" id="IPR037232">
    <property type="entry name" value="NADH_quin_OxRdtase_su_C/D-like"/>
</dbReference>
<dbReference type="Gene3D" id="3.30.460.80">
    <property type="entry name" value="NADH:ubiquinone oxidoreductase, 30kDa subunit"/>
    <property type="match status" value="1"/>
</dbReference>
<dbReference type="HAMAP" id="MF_01357">
    <property type="entry name" value="NDH1_NuoC"/>
    <property type="match status" value="1"/>
</dbReference>
<dbReference type="InterPro" id="IPR020396">
    <property type="entry name" value="NADH_UbQ_OxRdtase_CS"/>
</dbReference>
<dbReference type="GO" id="GO:0048038">
    <property type="term" value="F:quinone binding"/>
    <property type="evidence" value="ECO:0007669"/>
    <property type="project" value="UniProtKB-KW"/>
</dbReference>
<keyword evidence="3 4" id="KW-0520">NAD</keyword>
<dbReference type="Pfam" id="PF00329">
    <property type="entry name" value="Complex1_30kDa"/>
    <property type="match status" value="1"/>
</dbReference>
<keyword evidence="3 4" id="KW-1278">Translocase</keyword>
<sequence>MEPMAIAERLRSEFPEEVLQIYTYQGQTAVVVRPERIVAMLRWLRETDDLRMNHLRSLCGVDNARRKDPGLSRFEVVYNLYSIPLRHEIRLRAEVGDEDPAIDSVVELWSGANWLERETYDLLGIEFVNHPDLRRVLLPEDWEGYPLRKEYPLKGEAEWAGMTELLDKIKELDQYGFKPDGHDRNRSDLSKEAK</sequence>
<keyword evidence="3" id="KW-1003">Cell membrane</keyword>
<accession>A0A7T5VE75</accession>
<comment type="function">
    <text evidence="3">NDH-1 shuttles electrons from NADH, via FMN and iron-sulfur (Fe-S) centers, to quinones in the respiratory chain. The immediate electron acceptor for the enzyme in this species is believed to be ubiquinone. Couples the redox reaction to proton translocation (for every two electrons transferred, four hydrogen ions are translocated across the cytoplasmic membrane), and thus conserves the redox energy in a proton gradient.</text>
</comment>
<comment type="subcellular location">
    <subcellularLocation>
        <location evidence="3">Cell membrane</location>
        <topology evidence="3">Peripheral membrane protein</topology>
        <orientation evidence="3">Cytoplasmic side</orientation>
    </subcellularLocation>
</comment>
<comment type="similarity">
    <text evidence="1 3 4">Belongs to the complex I 30 kDa subunit family.</text>
</comment>
<organism evidence="8 9">
    <name type="scientific">Desulfobulbus oligotrophicus</name>
    <dbReference type="NCBI Taxonomy" id="1909699"/>
    <lineage>
        <taxon>Bacteria</taxon>
        <taxon>Pseudomonadati</taxon>
        <taxon>Thermodesulfobacteriota</taxon>
        <taxon>Desulfobulbia</taxon>
        <taxon>Desulfobulbales</taxon>
        <taxon>Desulfobulbaceae</taxon>
        <taxon>Desulfobulbus</taxon>
    </lineage>
</organism>
<dbReference type="InterPro" id="IPR010218">
    <property type="entry name" value="NADH_DH_suC"/>
</dbReference>
<dbReference type="PANTHER" id="PTHR10884">
    <property type="entry name" value="NADH DEHYDROGENASE UBIQUINONE IRON-SULFUR PROTEIN 3"/>
    <property type="match status" value="1"/>
</dbReference>
<reference evidence="8 9" key="1">
    <citation type="submission" date="2020-05" db="EMBL/GenBank/DDBJ databases">
        <title>Complete genome of Desulfobulbus oligotrophicus.</title>
        <authorList>
            <person name="Podar M."/>
        </authorList>
    </citation>
    <scope>NUCLEOTIDE SEQUENCE [LARGE SCALE GENOMIC DNA]</scope>
    <source>
        <strain evidence="8 9">Prop6</strain>
    </source>
</reference>
<keyword evidence="2 3" id="KW-0813">Transport</keyword>
<dbReference type="AlphaFoldDB" id="A0A7T5VE75"/>
<evidence type="ECO:0000256" key="2">
    <source>
        <dbReference type="ARBA" id="ARBA00022448"/>
    </source>
</evidence>
<comment type="subunit">
    <text evidence="3">NDH-1 is composed of 14 different subunits. Subunits NuoB, C, D, E, F, and G constitute the peripheral sector of the complex.</text>
</comment>